<name>A0AA39I7S2_9BILA</name>
<dbReference type="EMBL" id="JAUCMV010000002">
    <property type="protein sequence ID" value="KAK0418304.1"/>
    <property type="molecule type" value="Genomic_DNA"/>
</dbReference>
<accession>A0AA39I7S2</accession>
<keyword evidence="2" id="KW-1185">Reference proteome</keyword>
<protein>
    <submittedName>
        <fullName evidence="1">Uncharacterized protein</fullName>
    </submittedName>
</protein>
<gene>
    <name evidence="1" type="ORF">QR680_013488</name>
</gene>
<organism evidence="1 2">
    <name type="scientific">Steinernema hermaphroditum</name>
    <dbReference type="NCBI Taxonomy" id="289476"/>
    <lineage>
        <taxon>Eukaryota</taxon>
        <taxon>Metazoa</taxon>
        <taxon>Ecdysozoa</taxon>
        <taxon>Nematoda</taxon>
        <taxon>Chromadorea</taxon>
        <taxon>Rhabditida</taxon>
        <taxon>Tylenchina</taxon>
        <taxon>Panagrolaimomorpha</taxon>
        <taxon>Strongyloidoidea</taxon>
        <taxon>Steinernematidae</taxon>
        <taxon>Steinernema</taxon>
    </lineage>
</organism>
<evidence type="ECO:0000313" key="2">
    <source>
        <dbReference type="Proteomes" id="UP001175271"/>
    </source>
</evidence>
<evidence type="ECO:0000313" key="1">
    <source>
        <dbReference type="EMBL" id="KAK0418304.1"/>
    </source>
</evidence>
<reference evidence="1" key="1">
    <citation type="submission" date="2023-06" db="EMBL/GenBank/DDBJ databases">
        <title>Genomic analysis of the entomopathogenic nematode Steinernema hermaphroditum.</title>
        <authorList>
            <person name="Schwarz E.M."/>
            <person name="Heppert J.K."/>
            <person name="Baniya A."/>
            <person name="Schwartz H.T."/>
            <person name="Tan C.-H."/>
            <person name="Antoshechkin I."/>
            <person name="Sternberg P.W."/>
            <person name="Goodrich-Blair H."/>
            <person name="Dillman A.R."/>
        </authorList>
    </citation>
    <scope>NUCLEOTIDE SEQUENCE</scope>
    <source>
        <strain evidence="1">PS9179</strain>
        <tissue evidence="1">Whole animal</tissue>
    </source>
</reference>
<proteinExistence type="predicted"/>
<dbReference type="Proteomes" id="UP001175271">
    <property type="component" value="Unassembled WGS sequence"/>
</dbReference>
<comment type="caution">
    <text evidence="1">The sequence shown here is derived from an EMBL/GenBank/DDBJ whole genome shotgun (WGS) entry which is preliminary data.</text>
</comment>
<sequence length="83" mass="9882">MEELYDAYSFIDSNVSSLLQRERAPSFRSKSYKKFLGGRHHHKIRANPRKGPQRRTEHLNEVCKWCSPDRTSSKEPFESLWKD</sequence>
<dbReference type="AlphaFoldDB" id="A0AA39I7S2"/>